<evidence type="ECO:0000259" key="1">
    <source>
        <dbReference type="Pfam" id="PF07819"/>
    </source>
</evidence>
<dbReference type="Gene3D" id="3.40.50.1820">
    <property type="entry name" value="alpha/beta hydrolase"/>
    <property type="match status" value="1"/>
</dbReference>
<keyword evidence="2" id="KW-0378">Hydrolase</keyword>
<protein>
    <submittedName>
        <fullName evidence="2">Alpha/beta hydrolase fold protein</fullName>
    </submittedName>
</protein>
<name>A0A806FIB2_BIFAN</name>
<dbReference type="AlphaFoldDB" id="A0A806FIB2"/>
<dbReference type="EMBL" id="CP002915">
    <property type="protein sequence ID" value="AEK30103.1"/>
    <property type="molecule type" value="Genomic_DNA"/>
</dbReference>
<dbReference type="RefSeq" id="WP_004218917.1">
    <property type="nucleotide sequence ID" value="NC_017215.1"/>
</dbReference>
<accession>A0A806FIB2</accession>
<dbReference type="Pfam" id="PF07819">
    <property type="entry name" value="PGAP1"/>
    <property type="match status" value="1"/>
</dbReference>
<sequence length="516" mass="55158">MTKMVRSSIHGGAQYATATLDLVHGICSRLGACAADLKAQAIALSNARMRVAVLRTSTLQWCPEQNGMAALRAPVCESSGFGRSLHVHVEYLRLTDHAESARSQLHALAVQCERIADVLARAYGLYSEAEAKSRMATNRALQWAARVAPATMAKFTIAQALGGWLYGVVTEGNFSAAHALNAISWQQEGLMRAASAAIGLHDGQSPVPSGAYAIGGISSRATNLIQGDALTVESVDPHEPSVAPVSDMGGALANLRRLSAANADSTHGEYATIAISRYVDADGRRSWLVTIPGTDGNFDSPLGWEQNVELMSANAMQRRNADSARMVVEAMRQAGIGRDERVALIGHSQGGIIAATLASDYADEYRIEHIVTAGSPIANHPMGKGTWVTSIEMEDELVAALDGEVNPRSEQWLTIRGEVRNVADGSPADANGAVDDGTAAMTAVDQSHQGKYELTHDLAYHTAAYENALSLGSEALANHDSHFMATIHGDYMETTYWSGRMEHGKHDIEMDDTHTQ</sequence>
<gene>
    <name evidence="2" type="ORF">BALAC2494_00485</name>
</gene>
<dbReference type="GeneID" id="29695215"/>
<dbReference type="InterPro" id="IPR029058">
    <property type="entry name" value="AB_hydrolase_fold"/>
</dbReference>
<dbReference type="GO" id="GO:0016788">
    <property type="term" value="F:hydrolase activity, acting on ester bonds"/>
    <property type="evidence" value="ECO:0007669"/>
    <property type="project" value="InterPro"/>
</dbReference>
<dbReference type="InterPro" id="IPR012908">
    <property type="entry name" value="PGAP1-ab_dom-like"/>
</dbReference>
<reference evidence="2 3" key="1">
    <citation type="journal article" date="2011" name="J. Bacteriol.">
        <title>Genome Sequence of the Probiotic Strain Bifidobacterium animalis subsp. lactis CNCM I-2494.</title>
        <authorList>
            <person name="Chervaux C."/>
            <person name="Grimaldi C."/>
            <person name="Bolotin A."/>
            <person name="Quinquis B."/>
            <person name="Legrain-Raspaud S."/>
            <person name="van Hylckama Vlieg J.E."/>
            <person name="Denariaz G."/>
            <person name="Smokvina T."/>
        </authorList>
    </citation>
    <scope>NUCLEOTIDE SEQUENCE [LARGE SCALE GENOMIC DNA]</scope>
    <source>
        <strain evidence="2 3">CNCM I-2494</strain>
    </source>
</reference>
<evidence type="ECO:0000313" key="2">
    <source>
        <dbReference type="EMBL" id="AEK30103.1"/>
    </source>
</evidence>
<dbReference type="SUPFAM" id="SSF53474">
    <property type="entry name" value="alpha/beta-Hydrolases"/>
    <property type="match status" value="1"/>
</dbReference>
<organism evidence="2 3">
    <name type="scientific">Bifidobacterium animalis subsp. lactis CNCM I-2494</name>
    <dbReference type="NCBI Taxonomy" id="1042403"/>
    <lineage>
        <taxon>Bacteria</taxon>
        <taxon>Bacillati</taxon>
        <taxon>Actinomycetota</taxon>
        <taxon>Actinomycetes</taxon>
        <taxon>Bifidobacteriales</taxon>
        <taxon>Bifidobacteriaceae</taxon>
        <taxon>Bifidobacterium</taxon>
    </lineage>
</organism>
<dbReference type="Proteomes" id="UP000008394">
    <property type="component" value="Chromosome"/>
</dbReference>
<feature type="domain" description="GPI inositol-deacylase PGAP1-like alpha/beta" evidence="1">
    <location>
        <begin position="334"/>
        <end position="383"/>
    </location>
</feature>
<evidence type="ECO:0000313" key="3">
    <source>
        <dbReference type="Proteomes" id="UP000008394"/>
    </source>
</evidence>
<proteinExistence type="predicted"/>
<dbReference type="KEGG" id="bnm:BALAC2494_00485"/>